<sequence length="303" mass="31390">MTAQSPATIRYGTIAILLAVLCWGLLGVMSRVAMADGSPPLTVAFWRAAIAAVLFTVHAAFTRAEPMHSADRPAAVFLGVAGVAVLYYSYLNAIEQGGVALSSILMYSAPIWVAIGGRIFFHERVSARAAAALSLTLVGVAIVALASGTGEVRWSPGAVGWGLLSGAMYALYFLVGRRLFSRNASSRVMAWALGVGAATMLPFVQFQSLSRSAWGGVAFLAVVCTYAAYLAYAEGVKRLPSARAATIATLEPVIAVVAAYVVWGERLSPLGLAGAALVIAGVLLSAAGESRRGAASPRQPASL</sequence>
<dbReference type="PANTHER" id="PTHR22911">
    <property type="entry name" value="ACYL-MALONYL CONDENSING ENZYME-RELATED"/>
    <property type="match status" value="1"/>
</dbReference>
<dbReference type="Proteomes" id="UP000500938">
    <property type="component" value="Chromosome"/>
</dbReference>
<feature type="transmembrane region" description="Helical" evidence="1">
    <location>
        <begin position="244"/>
        <end position="263"/>
    </location>
</feature>
<evidence type="ECO:0000313" key="3">
    <source>
        <dbReference type="EMBL" id="QJR34516.1"/>
    </source>
</evidence>
<keyword evidence="1" id="KW-1133">Transmembrane helix</keyword>
<feature type="transmembrane region" description="Helical" evidence="1">
    <location>
        <begin position="188"/>
        <end position="206"/>
    </location>
</feature>
<evidence type="ECO:0000259" key="2">
    <source>
        <dbReference type="Pfam" id="PF00892"/>
    </source>
</evidence>
<reference evidence="3 4" key="1">
    <citation type="submission" date="2020-05" db="EMBL/GenBank/DDBJ databases">
        <title>Complete genome sequence of Gemmatimonas greenlandica TET16.</title>
        <authorList>
            <person name="Zeng Y."/>
        </authorList>
    </citation>
    <scope>NUCLEOTIDE SEQUENCE [LARGE SCALE GENOMIC DNA]</scope>
    <source>
        <strain evidence="3 4">TET16</strain>
    </source>
</reference>
<dbReference type="AlphaFoldDB" id="A0A6M4IM78"/>
<keyword evidence="1" id="KW-0472">Membrane</keyword>
<feature type="transmembrane region" description="Helical" evidence="1">
    <location>
        <begin position="97"/>
        <end position="115"/>
    </location>
</feature>
<feature type="domain" description="EamA" evidence="2">
    <location>
        <begin position="159"/>
        <end position="285"/>
    </location>
</feature>
<keyword evidence="4" id="KW-1185">Reference proteome</keyword>
<dbReference type="Gene3D" id="1.10.3730.20">
    <property type="match status" value="2"/>
</dbReference>
<name>A0A6M4IM78_9BACT</name>
<feature type="transmembrane region" description="Helical" evidence="1">
    <location>
        <begin position="158"/>
        <end position="176"/>
    </location>
</feature>
<evidence type="ECO:0000256" key="1">
    <source>
        <dbReference type="SAM" id="Phobius"/>
    </source>
</evidence>
<gene>
    <name evidence="3" type="ORF">HKW67_02760</name>
</gene>
<dbReference type="InterPro" id="IPR000620">
    <property type="entry name" value="EamA_dom"/>
</dbReference>
<dbReference type="InterPro" id="IPR037185">
    <property type="entry name" value="EmrE-like"/>
</dbReference>
<feature type="transmembrane region" description="Helical" evidence="1">
    <location>
        <begin position="127"/>
        <end position="146"/>
    </location>
</feature>
<dbReference type="KEGG" id="ggr:HKW67_02760"/>
<evidence type="ECO:0000313" key="4">
    <source>
        <dbReference type="Proteomes" id="UP000500938"/>
    </source>
</evidence>
<organism evidence="3 4">
    <name type="scientific">Gemmatimonas groenlandica</name>
    <dbReference type="NCBI Taxonomy" id="2732249"/>
    <lineage>
        <taxon>Bacteria</taxon>
        <taxon>Pseudomonadati</taxon>
        <taxon>Gemmatimonadota</taxon>
        <taxon>Gemmatimonadia</taxon>
        <taxon>Gemmatimonadales</taxon>
        <taxon>Gemmatimonadaceae</taxon>
        <taxon>Gemmatimonas</taxon>
    </lineage>
</organism>
<dbReference type="GO" id="GO:0016020">
    <property type="term" value="C:membrane"/>
    <property type="evidence" value="ECO:0007669"/>
    <property type="project" value="InterPro"/>
</dbReference>
<feature type="transmembrane region" description="Helical" evidence="1">
    <location>
        <begin position="212"/>
        <end position="232"/>
    </location>
</feature>
<dbReference type="EMBL" id="CP053085">
    <property type="protein sequence ID" value="QJR34516.1"/>
    <property type="molecule type" value="Genomic_DNA"/>
</dbReference>
<dbReference type="SUPFAM" id="SSF103481">
    <property type="entry name" value="Multidrug resistance efflux transporter EmrE"/>
    <property type="match status" value="2"/>
</dbReference>
<feature type="transmembrane region" description="Helical" evidence="1">
    <location>
        <begin position="74"/>
        <end position="91"/>
    </location>
</feature>
<feature type="transmembrane region" description="Helical" evidence="1">
    <location>
        <begin position="45"/>
        <end position="62"/>
    </location>
</feature>
<protein>
    <submittedName>
        <fullName evidence="3">EamA family transporter</fullName>
    </submittedName>
</protein>
<feature type="domain" description="EamA" evidence="2">
    <location>
        <begin position="11"/>
        <end position="144"/>
    </location>
</feature>
<keyword evidence="1" id="KW-0812">Transmembrane</keyword>
<feature type="transmembrane region" description="Helical" evidence="1">
    <location>
        <begin position="269"/>
        <end position="288"/>
    </location>
</feature>
<dbReference type="Pfam" id="PF00892">
    <property type="entry name" value="EamA"/>
    <property type="match status" value="2"/>
</dbReference>
<dbReference type="RefSeq" id="WP_171223942.1">
    <property type="nucleotide sequence ID" value="NZ_CP053085.1"/>
</dbReference>
<dbReference type="PANTHER" id="PTHR22911:SF79">
    <property type="entry name" value="MOBA-LIKE NTP TRANSFERASE DOMAIN-CONTAINING PROTEIN"/>
    <property type="match status" value="1"/>
</dbReference>
<accession>A0A6M4IM78</accession>
<proteinExistence type="predicted"/>